<dbReference type="GeneID" id="25740243"/>
<dbReference type="Proteomes" id="UP000054498">
    <property type="component" value="Unassembled WGS sequence"/>
</dbReference>
<name>A0A0D2JN53_9CHLO</name>
<dbReference type="RefSeq" id="XP_013899612.1">
    <property type="nucleotide sequence ID" value="XM_014044158.1"/>
</dbReference>
<sequence>MSSSSEGGAAGDDAVARSLRFLLDRICHSHNSSRAGGAAAEKRARSGLLRAVAAAPEAPLPAGTLDELQQALERMLAQRVPNHRFEFVLEFLVDLVDTQNSARHQQVGTCGSLSKRACVPLYYFAAGGRGGADMQSSPCHDGGLAALACG</sequence>
<protein>
    <submittedName>
        <fullName evidence="1">Uncharacterized protein</fullName>
    </submittedName>
</protein>
<dbReference type="EMBL" id="KK101515">
    <property type="protein sequence ID" value="KIZ00593.1"/>
    <property type="molecule type" value="Genomic_DNA"/>
</dbReference>
<gene>
    <name evidence="1" type="ORF">MNEG_7367</name>
</gene>
<accession>A0A0D2JN53</accession>
<reference evidence="1 2" key="1">
    <citation type="journal article" date="2013" name="BMC Genomics">
        <title>Reconstruction of the lipid metabolism for the microalga Monoraphidium neglectum from its genome sequence reveals characteristics suitable for biofuel production.</title>
        <authorList>
            <person name="Bogen C."/>
            <person name="Al-Dilaimi A."/>
            <person name="Albersmeier A."/>
            <person name="Wichmann J."/>
            <person name="Grundmann M."/>
            <person name="Rupp O."/>
            <person name="Lauersen K.J."/>
            <person name="Blifernez-Klassen O."/>
            <person name="Kalinowski J."/>
            <person name="Goesmann A."/>
            <person name="Mussgnug J.H."/>
            <person name="Kruse O."/>
        </authorList>
    </citation>
    <scope>NUCLEOTIDE SEQUENCE [LARGE SCALE GENOMIC DNA]</scope>
    <source>
        <strain evidence="1 2">SAG 48.87</strain>
    </source>
</reference>
<proteinExistence type="predicted"/>
<organism evidence="1 2">
    <name type="scientific">Monoraphidium neglectum</name>
    <dbReference type="NCBI Taxonomy" id="145388"/>
    <lineage>
        <taxon>Eukaryota</taxon>
        <taxon>Viridiplantae</taxon>
        <taxon>Chlorophyta</taxon>
        <taxon>core chlorophytes</taxon>
        <taxon>Chlorophyceae</taxon>
        <taxon>CS clade</taxon>
        <taxon>Sphaeropleales</taxon>
        <taxon>Selenastraceae</taxon>
        <taxon>Monoraphidium</taxon>
    </lineage>
</organism>
<dbReference type="AlphaFoldDB" id="A0A0D2JN53"/>
<evidence type="ECO:0000313" key="2">
    <source>
        <dbReference type="Proteomes" id="UP000054498"/>
    </source>
</evidence>
<dbReference type="KEGG" id="mng:MNEG_7367"/>
<keyword evidence="2" id="KW-1185">Reference proteome</keyword>
<evidence type="ECO:0000313" key="1">
    <source>
        <dbReference type="EMBL" id="KIZ00593.1"/>
    </source>
</evidence>